<name>A0ABS0EVE7_9BURK</name>
<dbReference type="PROSITE" id="PS51257">
    <property type="entry name" value="PROKAR_LIPOPROTEIN"/>
    <property type="match status" value="1"/>
</dbReference>
<dbReference type="RefSeq" id="WP_195875570.1">
    <property type="nucleotide sequence ID" value="NZ_JADOEL010000007.1"/>
</dbReference>
<protein>
    <recommendedName>
        <fullName evidence="4">Transmembrane protein</fullName>
    </recommendedName>
</protein>
<evidence type="ECO:0000313" key="3">
    <source>
        <dbReference type="Proteomes" id="UP000657372"/>
    </source>
</evidence>
<comment type="caution">
    <text evidence="2">The sequence shown here is derived from an EMBL/GenBank/DDBJ whole genome shotgun (WGS) entry which is preliminary data.</text>
</comment>
<dbReference type="Proteomes" id="UP000657372">
    <property type="component" value="Unassembled WGS sequence"/>
</dbReference>
<keyword evidence="3" id="KW-1185">Reference proteome</keyword>
<accession>A0ABS0EVE7</accession>
<keyword evidence="1" id="KW-0732">Signal</keyword>
<feature type="signal peptide" evidence="1">
    <location>
        <begin position="1"/>
        <end position="21"/>
    </location>
</feature>
<sequence length="184" mass="19698">MKSASRSVFSIALLNTCLLLAACSPKFDWREIRSNDAPYAVAMPSKPNTVTRQIDLNGSQVAMTMTVSTVDGVTFAVGTAELPDATQAQVSLNSMKTALVKNIVGTIKEEKVLTMPHGTAGGQLAITEIQALGAAGANGDDQVRVLFARFVAKDKRVYQLVVTGAEKVVKRELADTFFTSFKLN</sequence>
<organism evidence="2 3">
    <name type="scientific">Herminiimonas contaminans</name>
    <dbReference type="NCBI Taxonomy" id="1111140"/>
    <lineage>
        <taxon>Bacteria</taxon>
        <taxon>Pseudomonadati</taxon>
        <taxon>Pseudomonadota</taxon>
        <taxon>Betaproteobacteria</taxon>
        <taxon>Burkholderiales</taxon>
        <taxon>Oxalobacteraceae</taxon>
        <taxon>Herminiimonas</taxon>
    </lineage>
</organism>
<gene>
    <name evidence="2" type="ORF">IXC47_10185</name>
</gene>
<evidence type="ECO:0000313" key="2">
    <source>
        <dbReference type="EMBL" id="MBF8178049.1"/>
    </source>
</evidence>
<reference evidence="2 3" key="1">
    <citation type="submission" date="2020-11" db="EMBL/GenBank/DDBJ databases">
        <title>WGS of Herminiimonas contaminans strain Marseille-Q4544 isolated from planarians Schmidtea mediterranea.</title>
        <authorList>
            <person name="Kangale L."/>
        </authorList>
    </citation>
    <scope>NUCLEOTIDE SEQUENCE [LARGE SCALE GENOMIC DNA]</scope>
    <source>
        <strain evidence="2 3">Marseille-Q4544</strain>
    </source>
</reference>
<evidence type="ECO:0000256" key="1">
    <source>
        <dbReference type="SAM" id="SignalP"/>
    </source>
</evidence>
<feature type="chain" id="PRO_5045597764" description="Transmembrane protein" evidence="1">
    <location>
        <begin position="22"/>
        <end position="184"/>
    </location>
</feature>
<proteinExistence type="predicted"/>
<dbReference type="EMBL" id="JADOEL010000007">
    <property type="protein sequence ID" value="MBF8178049.1"/>
    <property type="molecule type" value="Genomic_DNA"/>
</dbReference>
<evidence type="ECO:0008006" key="4">
    <source>
        <dbReference type="Google" id="ProtNLM"/>
    </source>
</evidence>